<dbReference type="PANTHER" id="PTHR46872:SF18">
    <property type="entry name" value="OS03G0425800 PROTEIN"/>
    <property type="match status" value="1"/>
</dbReference>
<gene>
    <name evidence="1" type="ORF">ZEAMMB73_Zm00001d029552</name>
</gene>
<sequence length="597" mass="65634">MLLISLVKFVQELLTVVTLMGTGKPGDVLPILITVLGTRALIGWALGFLLRAIAKEGEESISIFCVTVAHNKLTTKWIRAAPPITCAQPNIQISQPLVKQSTVDNMLSTHEANADQFDLLSYGNLRGLEASRSSEESNFGNDLKDGSSVSSENFGSSCLPGESYQSATVDHEKRPLSDVKTCQIACKRPKQTDHCTWLYSFEEHPLTSEVGISSPALYDGLVEIKQPNDIPAINGATTCSGSSVIPCRNHDQSILVENLDIPDWATSFPGYFEDCGPVVTYSHVDDIGSPRKGVPIGPEHQADIPEWRPLNSMIVPGASEFCANLDCSSASTSESVPRGDDYVSDKWIRYCVVPVTCCSSPVDWAGDSKIDCNCSDEGSMRCSRQHIIEARDNLKMILGQDRFRELGLCEMGEDVALRWTDEEEKLFQRVVFLNPVSLGKNFWDHLPDAFPNKTSQEFVSYYFNVFMLRKRAQQNRSDVLAVDSDDDELHGEPLAERVEGDPAVESSTHEHSVSNSLPMDDDHKEFEGAQFDGSLCEKSVYNAVECRHLPNQMPADSNTVNTALDVCDQDNGAQCSEFHMSLPSDTSNSLGDQSASV</sequence>
<dbReference type="eggNOG" id="ENOG502QSPI">
    <property type="taxonomic scope" value="Eukaryota"/>
</dbReference>
<dbReference type="EMBL" id="CM007647">
    <property type="protein sequence ID" value="ONL98980.1"/>
    <property type="molecule type" value="Genomic_DNA"/>
</dbReference>
<dbReference type="FunCoup" id="A0A1D6K5Y2">
    <property type="interactions" value="2753"/>
</dbReference>
<dbReference type="CDD" id="cd00167">
    <property type="entry name" value="SANT"/>
    <property type="match status" value="1"/>
</dbReference>
<dbReference type="IntAct" id="A0A1D6K5Y2">
    <property type="interactions" value="2"/>
</dbReference>
<dbReference type="PANTHER" id="PTHR46872">
    <property type="entry name" value="DNA BINDING PROTEIN"/>
    <property type="match status" value="1"/>
</dbReference>
<proteinExistence type="predicted"/>
<dbReference type="STRING" id="4577.A0A1D6K5Y2"/>
<dbReference type="InParanoid" id="A0A1D6K5Y2"/>
<accession>A0A1D6K5Y2</accession>
<name>A0A1D6K5Y2_MAIZE</name>
<protein>
    <submittedName>
        <fullName evidence="1">DNA binding protein</fullName>
    </submittedName>
</protein>
<evidence type="ECO:0000313" key="1">
    <source>
        <dbReference type="EMBL" id="ONL98980.1"/>
    </source>
</evidence>
<dbReference type="AlphaFoldDB" id="A0A1D6K5Y2"/>
<dbReference type="PaxDb" id="4577-GRMZM2G464575_P01"/>
<dbReference type="OMA" id="GVQCAEF"/>
<organism evidence="1">
    <name type="scientific">Zea mays</name>
    <name type="common">Maize</name>
    <dbReference type="NCBI Taxonomy" id="4577"/>
    <lineage>
        <taxon>Eukaryota</taxon>
        <taxon>Viridiplantae</taxon>
        <taxon>Streptophyta</taxon>
        <taxon>Embryophyta</taxon>
        <taxon>Tracheophyta</taxon>
        <taxon>Spermatophyta</taxon>
        <taxon>Magnoliopsida</taxon>
        <taxon>Liliopsida</taxon>
        <taxon>Poales</taxon>
        <taxon>Poaceae</taxon>
        <taxon>PACMAD clade</taxon>
        <taxon>Panicoideae</taxon>
        <taxon>Andropogonodae</taxon>
        <taxon>Andropogoneae</taxon>
        <taxon>Tripsacinae</taxon>
        <taxon>Zea</taxon>
    </lineage>
</organism>
<reference evidence="1" key="1">
    <citation type="submission" date="2015-12" db="EMBL/GenBank/DDBJ databases">
        <title>Update maize B73 reference genome by single molecule sequencing technologies.</title>
        <authorList>
            <consortium name="Maize Genome Sequencing Project"/>
            <person name="Ware D."/>
        </authorList>
    </citation>
    <scope>NUCLEOTIDE SEQUENCE [LARGE SCALE GENOMIC DNA]</scope>
    <source>
        <tissue evidence="1">Seedling</tissue>
    </source>
</reference>
<dbReference type="InterPro" id="IPR001005">
    <property type="entry name" value="SANT/Myb"/>
</dbReference>
<dbReference type="ExpressionAtlas" id="A0A1D6K5Y2">
    <property type="expression patterns" value="baseline and differential"/>
</dbReference>